<evidence type="ECO:0000313" key="3">
    <source>
        <dbReference type="Proteomes" id="UP000024635"/>
    </source>
</evidence>
<evidence type="ECO:0000256" key="1">
    <source>
        <dbReference type="SAM" id="MobiDB-lite"/>
    </source>
</evidence>
<sequence length="101" mass="11077">MSVIKCADKQATHCLTAFTTSMDNDLVTNDFYCTVMPSSSLRSYSSDYSTGYSSKSSNSAAFDCQMAPPPPKPPRMWINVEEYNEDTGSPVNRGDATKPCK</sequence>
<name>A0A016RZN0_9BILA</name>
<keyword evidence="3" id="KW-1185">Reference proteome</keyword>
<dbReference type="Proteomes" id="UP000024635">
    <property type="component" value="Unassembled WGS sequence"/>
</dbReference>
<dbReference type="EMBL" id="JARK01001664">
    <property type="protein sequence ID" value="EYB83823.1"/>
    <property type="molecule type" value="Genomic_DNA"/>
</dbReference>
<evidence type="ECO:0000313" key="2">
    <source>
        <dbReference type="EMBL" id="EYB83823.1"/>
    </source>
</evidence>
<accession>A0A016RZN0</accession>
<protein>
    <submittedName>
        <fullName evidence="2">Uncharacterized protein</fullName>
    </submittedName>
</protein>
<dbReference type="AlphaFoldDB" id="A0A016RZN0"/>
<reference evidence="3" key="1">
    <citation type="journal article" date="2015" name="Nat. Genet.">
        <title>The genome and transcriptome of the zoonotic hookworm Ancylostoma ceylanicum identify infection-specific gene families.</title>
        <authorList>
            <person name="Schwarz E.M."/>
            <person name="Hu Y."/>
            <person name="Antoshechkin I."/>
            <person name="Miller M.M."/>
            <person name="Sternberg P.W."/>
            <person name="Aroian R.V."/>
        </authorList>
    </citation>
    <scope>NUCLEOTIDE SEQUENCE</scope>
    <source>
        <strain evidence="3">HY135</strain>
    </source>
</reference>
<comment type="caution">
    <text evidence="2">The sequence shown here is derived from an EMBL/GenBank/DDBJ whole genome shotgun (WGS) entry which is preliminary data.</text>
</comment>
<gene>
    <name evidence="2" type="primary">Acey_s0328.g2628</name>
    <name evidence="2" type="ORF">Y032_0328g2628</name>
</gene>
<feature type="region of interest" description="Disordered" evidence="1">
    <location>
        <begin position="53"/>
        <end position="101"/>
    </location>
</feature>
<organism evidence="2 3">
    <name type="scientific">Ancylostoma ceylanicum</name>
    <dbReference type="NCBI Taxonomy" id="53326"/>
    <lineage>
        <taxon>Eukaryota</taxon>
        <taxon>Metazoa</taxon>
        <taxon>Ecdysozoa</taxon>
        <taxon>Nematoda</taxon>
        <taxon>Chromadorea</taxon>
        <taxon>Rhabditida</taxon>
        <taxon>Rhabditina</taxon>
        <taxon>Rhabditomorpha</taxon>
        <taxon>Strongyloidea</taxon>
        <taxon>Ancylostomatidae</taxon>
        <taxon>Ancylostomatinae</taxon>
        <taxon>Ancylostoma</taxon>
    </lineage>
</organism>
<proteinExistence type="predicted"/>